<comment type="similarity">
    <text evidence="1">Belongs to the oxygen-dependent FAD-linked oxidoreductase family.</text>
</comment>
<protein>
    <submittedName>
        <fullName evidence="5">FAD-binding, type 2</fullName>
    </submittedName>
</protein>
<feature type="signal peptide" evidence="3">
    <location>
        <begin position="1"/>
        <end position="25"/>
    </location>
</feature>
<dbReference type="GO" id="GO:0016491">
    <property type="term" value="F:oxidoreductase activity"/>
    <property type="evidence" value="ECO:0007669"/>
    <property type="project" value="UniProtKB-KW"/>
</dbReference>
<organism evidence="5 6">
    <name type="scientific">Cordyceps fumosorosea (strain ARSEF 2679)</name>
    <name type="common">Isaria fumosorosea</name>
    <dbReference type="NCBI Taxonomy" id="1081104"/>
    <lineage>
        <taxon>Eukaryota</taxon>
        <taxon>Fungi</taxon>
        <taxon>Dikarya</taxon>
        <taxon>Ascomycota</taxon>
        <taxon>Pezizomycotina</taxon>
        <taxon>Sordariomycetes</taxon>
        <taxon>Hypocreomycetidae</taxon>
        <taxon>Hypocreales</taxon>
        <taxon>Cordycipitaceae</taxon>
        <taxon>Cordyceps</taxon>
    </lineage>
</organism>
<dbReference type="Gene3D" id="3.30.465.10">
    <property type="match status" value="1"/>
</dbReference>
<dbReference type="PROSITE" id="PS50206">
    <property type="entry name" value="RHODANESE_3"/>
    <property type="match status" value="1"/>
</dbReference>
<dbReference type="InterPro" id="IPR001763">
    <property type="entry name" value="Rhodanese-like_dom"/>
</dbReference>
<dbReference type="InterPro" id="IPR036318">
    <property type="entry name" value="FAD-bd_PCMH-like_sf"/>
</dbReference>
<dbReference type="InterPro" id="IPR050432">
    <property type="entry name" value="FAD-linked_Oxidoreductases_BP"/>
</dbReference>
<sequence>MTTTSSPVGALVCVLLCLCTISISAHGDDATLGIAALNRTLQGRVRRVEPLALPCFSRFEELPGAYMYDTSSVNASDPASHDQCLLDPADPAARHGDDCRLGKPTVVLSVKNSGHTYVTDASAARGLAGAVDAGKLRTLRYHGPLPPRGLCPRGRKRPGHLAITTGARGVGGAARPTRWGWVRTRALQFRVVTPDGRLRVADRCTNTELFWALRGGGGAVPTEAGNRFYEDHVLGRVYAVGSLRLIGTQLAPAALFTTEHGPPADTAVLPAWYDSLWVIGVGGRFAWNGTLADRQAAVRELRAGGARVARLTGGFAYKNQADPFTEDWRRAWYGRHYDAQERIKNKYDPRRLLRCWGCVGWTREDAMASSYAAFMNITA</sequence>
<dbReference type="STRING" id="1081104.A0A167LDQ7"/>
<evidence type="ECO:0000256" key="3">
    <source>
        <dbReference type="SAM" id="SignalP"/>
    </source>
</evidence>
<dbReference type="SUPFAM" id="SSF56176">
    <property type="entry name" value="FAD-binding/transporter-associated domain-like"/>
    <property type="match status" value="1"/>
</dbReference>
<dbReference type="GO" id="GO:0050660">
    <property type="term" value="F:flavin adenine dinucleotide binding"/>
    <property type="evidence" value="ECO:0007669"/>
    <property type="project" value="InterPro"/>
</dbReference>
<feature type="domain" description="Rhodanese" evidence="4">
    <location>
        <begin position="295"/>
        <end position="326"/>
    </location>
</feature>
<proteinExistence type="inferred from homology"/>
<comment type="caution">
    <text evidence="5">The sequence shown here is derived from an EMBL/GenBank/DDBJ whole genome shotgun (WGS) entry which is preliminary data.</text>
</comment>
<evidence type="ECO:0000259" key="4">
    <source>
        <dbReference type="PROSITE" id="PS50206"/>
    </source>
</evidence>
<evidence type="ECO:0000256" key="2">
    <source>
        <dbReference type="ARBA" id="ARBA00023002"/>
    </source>
</evidence>
<accession>A0A167LDQ7</accession>
<dbReference type="OrthoDB" id="9983560at2759"/>
<reference evidence="5 6" key="1">
    <citation type="journal article" date="2016" name="Genome Biol. Evol.">
        <title>Divergent and convergent evolution of fungal pathogenicity.</title>
        <authorList>
            <person name="Shang Y."/>
            <person name="Xiao G."/>
            <person name="Zheng P."/>
            <person name="Cen K."/>
            <person name="Zhan S."/>
            <person name="Wang C."/>
        </authorList>
    </citation>
    <scope>NUCLEOTIDE SEQUENCE [LARGE SCALE GENOMIC DNA]</scope>
    <source>
        <strain evidence="5 6">ARSEF 2679</strain>
    </source>
</reference>
<feature type="chain" id="PRO_5007889828" evidence="3">
    <location>
        <begin position="26"/>
        <end position="379"/>
    </location>
</feature>
<dbReference type="GeneID" id="30025424"/>
<evidence type="ECO:0000256" key="1">
    <source>
        <dbReference type="ARBA" id="ARBA00005466"/>
    </source>
</evidence>
<evidence type="ECO:0000313" key="5">
    <source>
        <dbReference type="EMBL" id="OAA52964.1"/>
    </source>
</evidence>
<dbReference type="PANTHER" id="PTHR13878">
    <property type="entry name" value="GULONOLACTONE OXIDASE"/>
    <property type="match status" value="1"/>
</dbReference>
<gene>
    <name evidence="5" type="ORF">ISF_09132</name>
</gene>
<dbReference type="AlphaFoldDB" id="A0A167LDQ7"/>
<keyword evidence="6" id="KW-1185">Reference proteome</keyword>
<keyword evidence="2" id="KW-0560">Oxidoreductase</keyword>
<dbReference type="RefSeq" id="XP_018700049.1">
    <property type="nucleotide sequence ID" value="XM_018852735.1"/>
</dbReference>
<dbReference type="Proteomes" id="UP000076744">
    <property type="component" value="Unassembled WGS sequence"/>
</dbReference>
<evidence type="ECO:0000313" key="6">
    <source>
        <dbReference type="Proteomes" id="UP000076744"/>
    </source>
</evidence>
<dbReference type="PANTHER" id="PTHR13878:SF91">
    <property type="entry name" value="FAD BINDING DOMAIN PROTEIN (AFU_ORTHOLOGUE AFUA_6G12070)-RELATED"/>
    <property type="match status" value="1"/>
</dbReference>
<dbReference type="EMBL" id="AZHB01000042">
    <property type="protein sequence ID" value="OAA52964.1"/>
    <property type="molecule type" value="Genomic_DNA"/>
</dbReference>
<name>A0A167LDQ7_CORFA</name>
<keyword evidence="3" id="KW-0732">Signal</keyword>
<dbReference type="InterPro" id="IPR016169">
    <property type="entry name" value="FAD-bd_PCMH_sub2"/>
</dbReference>